<gene>
    <name evidence="1" type="ORF">SDC9_164751</name>
</gene>
<protein>
    <submittedName>
        <fullName evidence="1">Uncharacterized protein</fullName>
    </submittedName>
</protein>
<proteinExistence type="predicted"/>
<reference evidence="1" key="1">
    <citation type="submission" date="2019-08" db="EMBL/GenBank/DDBJ databases">
        <authorList>
            <person name="Kucharzyk K."/>
            <person name="Murdoch R.W."/>
            <person name="Higgins S."/>
            <person name="Loffler F."/>
        </authorList>
    </citation>
    <scope>NUCLEOTIDE SEQUENCE</scope>
</reference>
<evidence type="ECO:0000313" key="1">
    <source>
        <dbReference type="EMBL" id="MPN17398.1"/>
    </source>
</evidence>
<comment type="caution">
    <text evidence="1">The sequence shown here is derived from an EMBL/GenBank/DDBJ whole genome shotgun (WGS) entry which is preliminary data.</text>
</comment>
<organism evidence="1">
    <name type="scientific">bioreactor metagenome</name>
    <dbReference type="NCBI Taxonomy" id="1076179"/>
    <lineage>
        <taxon>unclassified sequences</taxon>
        <taxon>metagenomes</taxon>
        <taxon>ecological metagenomes</taxon>
    </lineage>
</organism>
<sequence>MRLCTAYMKLFFPHADSVLIEDEKFKHDFNKYCLQPAKRMQETVLQQMKIINPNEFVSKGFSTYSVRY</sequence>
<dbReference type="Pfam" id="PF13337">
    <property type="entry name" value="BrxL_ATPase"/>
    <property type="match status" value="1"/>
</dbReference>
<dbReference type="EMBL" id="VSSQ01064512">
    <property type="protein sequence ID" value="MPN17398.1"/>
    <property type="molecule type" value="Genomic_DNA"/>
</dbReference>
<accession>A0A645FSG3</accession>
<name>A0A645FSG3_9ZZZZ</name>
<dbReference type="InterPro" id="IPR014061">
    <property type="entry name" value="BrxL-like"/>
</dbReference>
<dbReference type="AlphaFoldDB" id="A0A645FSG3"/>